<dbReference type="InterPro" id="IPR025166">
    <property type="entry name" value="Integrase_DNA_bind_dom"/>
</dbReference>
<dbReference type="Gene3D" id="1.10.443.10">
    <property type="entry name" value="Intergrase catalytic core"/>
    <property type="match status" value="1"/>
</dbReference>
<dbReference type="Gene3D" id="1.10.150.130">
    <property type="match status" value="1"/>
</dbReference>
<dbReference type="RefSeq" id="WP_067674901.1">
    <property type="nucleotide sequence ID" value="NZ_CP016591.1"/>
</dbReference>
<dbReference type="InterPro" id="IPR050808">
    <property type="entry name" value="Phage_Integrase"/>
</dbReference>
<dbReference type="Pfam" id="PF22022">
    <property type="entry name" value="Phage_int_M"/>
    <property type="match status" value="1"/>
</dbReference>
<sequence>MATQRITDRLVRELAAPSKGKQIIVRDDLVIGFAVRKTATGCTSFVVNYVCNGVERRYTIGSHPAWSVAGARDEAKRLRRLADIGNDPLIERRQIRAEPTLSELWDRYARDILPRKAERTQANERSMWKRLILPDLGRKRLRDIEAGDIDHLHNRISRKTPAQANRALSSVQHVFATAIRWRLISHNPAVGVQRNSEVGRERYLDTAETERLIAALDARGDTPSTLLIRFLLLTGARSGEALKATWDQFDLDLGVWTKPSSHTKQRRVHRVPLSDDALSVLQRVADLRRSEFVFPGARDGHLTTIKTVFTSICAEAGLANLRVHDLRHSAASFLVSDGASLPIIGRLLGHTQVATTNRYSHLADEPLRLAANQLARKVLSNGK</sequence>
<evidence type="ECO:0000256" key="3">
    <source>
        <dbReference type="ARBA" id="ARBA00023125"/>
    </source>
</evidence>
<protein>
    <submittedName>
        <fullName evidence="6">Putative prophage CPS-53 integrase</fullName>
    </submittedName>
</protein>
<dbReference type="STRING" id="692370.A6F68_00129"/>
<keyword evidence="3" id="KW-0238">DNA-binding</keyword>
<evidence type="ECO:0000256" key="2">
    <source>
        <dbReference type="ARBA" id="ARBA00022908"/>
    </source>
</evidence>
<dbReference type="InterPro" id="IPR011010">
    <property type="entry name" value="DNA_brk_join_enz"/>
</dbReference>
<dbReference type="Pfam" id="PF00589">
    <property type="entry name" value="Phage_integrase"/>
    <property type="match status" value="1"/>
</dbReference>
<dbReference type="InterPro" id="IPR053876">
    <property type="entry name" value="Phage_int_M"/>
</dbReference>
<dbReference type="KEGG" id="ado:A6F68_00129"/>
<evidence type="ECO:0000259" key="5">
    <source>
        <dbReference type="PROSITE" id="PS51898"/>
    </source>
</evidence>
<evidence type="ECO:0000256" key="1">
    <source>
        <dbReference type="ARBA" id="ARBA00008857"/>
    </source>
</evidence>
<name>A0A1B2A9D3_9SPHN</name>
<dbReference type="InterPro" id="IPR038488">
    <property type="entry name" value="Integrase_DNA-bd_sf"/>
</dbReference>
<dbReference type="AlphaFoldDB" id="A0A1B2A9D3"/>
<keyword evidence="7" id="KW-1185">Reference proteome</keyword>
<dbReference type="SUPFAM" id="SSF56349">
    <property type="entry name" value="DNA breaking-rejoining enzymes"/>
    <property type="match status" value="1"/>
</dbReference>
<dbReference type="GO" id="GO:0015074">
    <property type="term" value="P:DNA integration"/>
    <property type="evidence" value="ECO:0007669"/>
    <property type="project" value="UniProtKB-KW"/>
</dbReference>
<dbReference type="Gene3D" id="3.30.160.390">
    <property type="entry name" value="Integrase, DNA-binding domain"/>
    <property type="match status" value="1"/>
</dbReference>
<keyword evidence="4" id="KW-0233">DNA recombination</keyword>
<evidence type="ECO:0000313" key="6">
    <source>
        <dbReference type="EMBL" id="ANY18665.1"/>
    </source>
</evidence>
<dbReference type="OrthoDB" id="7615137at2"/>
<feature type="domain" description="Tyr recombinase" evidence="5">
    <location>
        <begin position="199"/>
        <end position="372"/>
    </location>
</feature>
<organism evidence="6 7">
    <name type="scientific">Tsuneonella dongtanensis</name>
    <dbReference type="NCBI Taxonomy" id="692370"/>
    <lineage>
        <taxon>Bacteria</taxon>
        <taxon>Pseudomonadati</taxon>
        <taxon>Pseudomonadota</taxon>
        <taxon>Alphaproteobacteria</taxon>
        <taxon>Sphingomonadales</taxon>
        <taxon>Erythrobacteraceae</taxon>
        <taxon>Tsuneonella</taxon>
    </lineage>
</organism>
<comment type="similarity">
    <text evidence="1">Belongs to the 'phage' integrase family.</text>
</comment>
<dbReference type="PANTHER" id="PTHR30629:SF2">
    <property type="entry name" value="PROPHAGE INTEGRASE INTS-RELATED"/>
    <property type="match status" value="1"/>
</dbReference>
<dbReference type="Proteomes" id="UP000092932">
    <property type="component" value="Chromosome"/>
</dbReference>
<dbReference type="Pfam" id="PF13356">
    <property type="entry name" value="Arm-DNA-bind_3"/>
    <property type="match status" value="1"/>
</dbReference>
<dbReference type="CDD" id="cd00796">
    <property type="entry name" value="INT_Rci_Hp1_C"/>
    <property type="match status" value="1"/>
</dbReference>
<evidence type="ECO:0000256" key="4">
    <source>
        <dbReference type="ARBA" id="ARBA00023172"/>
    </source>
</evidence>
<gene>
    <name evidence="6" type="primary">intS_1</name>
    <name evidence="6" type="ORF">A6F68_00129</name>
</gene>
<proteinExistence type="inferred from homology"/>
<dbReference type="PROSITE" id="PS51898">
    <property type="entry name" value="TYR_RECOMBINASE"/>
    <property type="match status" value="1"/>
</dbReference>
<evidence type="ECO:0000313" key="7">
    <source>
        <dbReference type="Proteomes" id="UP000092932"/>
    </source>
</evidence>
<keyword evidence="2" id="KW-0229">DNA integration</keyword>
<dbReference type="InterPro" id="IPR010998">
    <property type="entry name" value="Integrase_recombinase_N"/>
</dbReference>
<dbReference type="GO" id="GO:0006310">
    <property type="term" value="P:DNA recombination"/>
    <property type="evidence" value="ECO:0007669"/>
    <property type="project" value="UniProtKB-KW"/>
</dbReference>
<dbReference type="EMBL" id="CP016591">
    <property type="protein sequence ID" value="ANY18665.1"/>
    <property type="molecule type" value="Genomic_DNA"/>
</dbReference>
<dbReference type="InterPro" id="IPR002104">
    <property type="entry name" value="Integrase_catalytic"/>
</dbReference>
<dbReference type="PANTHER" id="PTHR30629">
    <property type="entry name" value="PROPHAGE INTEGRASE"/>
    <property type="match status" value="1"/>
</dbReference>
<reference evidence="6 7" key="1">
    <citation type="submission" date="2016-07" db="EMBL/GenBank/DDBJ databases">
        <title>Complete genome sequence of Altererythrobacter dongtanensis KCTC 22672, a type strain with esterase isolated from tidal flat.</title>
        <authorList>
            <person name="Cheng H."/>
            <person name="Wu Y.-H."/>
            <person name="Zhou P."/>
            <person name="Huo Y.-Y."/>
            <person name="Wang C.-S."/>
            <person name="Xu X.-W."/>
        </authorList>
    </citation>
    <scope>NUCLEOTIDE SEQUENCE [LARGE SCALE GENOMIC DNA]</scope>
    <source>
        <strain evidence="6 7">KCTC 22672</strain>
    </source>
</reference>
<accession>A0A1B2A9D3</accession>
<dbReference type="InterPro" id="IPR013762">
    <property type="entry name" value="Integrase-like_cat_sf"/>
</dbReference>
<dbReference type="GO" id="GO:0003677">
    <property type="term" value="F:DNA binding"/>
    <property type="evidence" value="ECO:0007669"/>
    <property type="project" value="UniProtKB-KW"/>
</dbReference>